<feature type="region of interest" description="Disordered" evidence="1">
    <location>
        <begin position="45"/>
        <end position="67"/>
    </location>
</feature>
<organism evidence="3 4">
    <name type="scientific">Megalurothrips usitatus</name>
    <name type="common">bean blossom thrips</name>
    <dbReference type="NCBI Taxonomy" id="439358"/>
    <lineage>
        <taxon>Eukaryota</taxon>
        <taxon>Metazoa</taxon>
        <taxon>Ecdysozoa</taxon>
        <taxon>Arthropoda</taxon>
        <taxon>Hexapoda</taxon>
        <taxon>Insecta</taxon>
        <taxon>Pterygota</taxon>
        <taxon>Neoptera</taxon>
        <taxon>Paraneoptera</taxon>
        <taxon>Thysanoptera</taxon>
        <taxon>Terebrantia</taxon>
        <taxon>Thripoidea</taxon>
        <taxon>Thripidae</taxon>
        <taxon>Megalurothrips</taxon>
    </lineage>
</organism>
<dbReference type="PROSITE" id="PS50878">
    <property type="entry name" value="RT_POL"/>
    <property type="match status" value="1"/>
</dbReference>
<dbReference type="SUPFAM" id="SSF56672">
    <property type="entry name" value="DNA/RNA polymerases"/>
    <property type="match status" value="1"/>
</dbReference>
<dbReference type="InterPro" id="IPR043502">
    <property type="entry name" value="DNA/RNA_pol_sf"/>
</dbReference>
<accession>A0AAV7X344</accession>
<evidence type="ECO:0000256" key="1">
    <source>
        <dbReference type="SAM" id="MobiDB-lite"/>
    </source>
</evidence>
<protein>
    <recommendedName>
        <fullName evidence="2">Reverse transcriptase domain-containing protein</fullName>
    </recommendedName>
</protein>
<sequence length="888" mass="101504">MSLRAIKEDCSIEVQELIKLALTERDVHDVLPQLDSYIMSIKRTETVQRKRKQRQKKKYKGSRSKRRAAEYVRYQQMYHKSPGQVADILISGREQNVTETPTVEEIEEFFEATYAENEPQWEPRSPANPPTINVSHPFSITEVMSAAGKIRETAAGPDGIKREDIRKMDDKDLTALMNIIWGLRTLPPILRRNRTVLLPKSGNLKDPKNWRPTTISSKLLRFLHSMINERLSSHVQHAYNQRGFVSQDGTLINNTVLQSVIKSHRENGKPILILSIDLAKAFDRVTKKSILDSLRRHQIDEHTIQYIMANYDAIFTTIECNGKTTREIKIKRGTKQGDPTSGLLFNLIIDDLLDELEEHCEGVKVGETRVKALAFADDLVLLAEDDKAMEEMTTITEEFLSHHNLEVNQSKCAALQLVRVPGTKKTAVQTAPLIRLYNQPIPTLAVDQQLKYLGLKYGHYGVKTPATSQIEEPLKRIKEAPLKPWQKLYIIQRHLIPTLFYGLQAMDVTKKKLRFLDNNIRKYIKEILHLPRQTADAYIHAPMKFGGLGIPSMMVSVPAIYLRRLNNLQANGQAKDLQACMKTTVITKLMERLKTMTSQIPSPSAQGVQKYWRNKMEICATGKALLTTRVESTWVYSPPWYWKNSEYTKAIQLRFGLLPTLSSSYRQVECRNLSCATQESLYHVLQRCPITHYARVNRHDSVAKAIVKALPARSGIECHTTPVIKMPIGTENQTPDLIFKDNDTAYIVEVTVCFESKTNSMQNSYMHKLAKYSKPEFTAQVQKQFKVNRVITMPYVIGCRGSWLPQNDAVCSILGINRRRHQRTTIESTLQWSISIHRIFGATVWRVAAPGHRKVPRLRAEEAPLILPSGHQPPTFYHMIVKPTYGRT</sequence>
<reference evidence="3" key="1">
    <citation type="submission" date="2022-12" db="EMBL/GenBank/DDBJ databases">
        <title>Chromosome-level genome assembly of the bean flower thrips Megalurothrips usitatus.</title>
        <authorList>
            <person name="Ma L."/>
            <person name="Liu Q."/>
            <person name="Li H."/>
            <person name="Cai W."/>
        </authorList>
    </citation>
    <scope>NUCLEOTIDE SEQUENCE</scope>
    <source>
        <strain evidence="3">Cailab_2022a</strain>
    </source>
</reference>
<feature type="domain" description="Reverse transcriptase" evidence="2">
    <location>
        <begin position="179"/>
        <end position="457"/>
    </location>
</feature>
<keyword evidence="4" id="KW-1185">Reference proteome</keyword>
<dbReference type="Proteomes" id="UP001075354">
    <property type="component" value="Unassembled WGS sequence"/>
</dbReference>
<dbReference type="CDD" id="cd01650">
    <property type="entry name" value="RT_nLTR_like"/>
    <property type="match status" value="1"/>
</dbReference>
<evidence type="ECO:0000313" key="3">
    <source>
        <dbReference type="EMBL" id="KAJ1518843.1"/>
    </source>
</evidence>
<proteinExistence type="predicted"/>
<dbReference type="AlphaFoldDB" id="A0AAV7X344"/>
<evidence type="ECO:0000259" key="2">
    <source>
        <dbReference type="PROSITE" id="PS50878"/>
    </source>
</evidence>
<comment type="caution">
    <text evidence="3">The sequence shown here is derived from an EMBL/GenBank/DDBJ whole genome shotgun (WGS) entry which is preliminary data.</text>
</comment>
<evidence type="ECO:0000313" key="4">
    <source>
        <dbReference type="Proteomes" id="UP001075354"/>
    </source>
</evidence>
<dbReference type="EMBL" id="JAPTSV010000871">
    <property type="protein sequence ID" value="KAJ1518843.1"/>
    <property type="molecule type" value="Genomic_DNA"/>
</dbReference>
<dbReference type="GO" id="GO:0071897">
    <property type="term" value="P:DNA biosynthetic process"/>
    <property type="evidence" value="ECO:0007669"/>
    <property type="project" value="UniProtKB-ARBA"/>
</dbReference>
<name>A0AAV7X344_9NEOP</name>
<gene>
    <name evidence="3" type="ORF">ONE63_011547</name>
</gene>
<dbReference type="Pfam" id="PF00078">
    <property type="entry name" value="RVT_1"/>
    <property type="match status" value="1"/>
</dbReference>
<dbReference type="InterPro" id="IPR000477">
    <property type="entry name" value="RT_dom"/>
</dbReference>
<dbReference type="PANTHER" id="PTHR19446">
    <property type="entry name" value="REVERSE TRANSCRIPTASES"/>
    <property type="match status" value="1"/>
</dbReference>
<feature type="compositionally biased region" description="Basic residues" evidence="1">
    <location>
        <begin position="49"/>
        <end position="66"/>
    </location>
</feature>